<dbReference type="Gene3D" id="3.30.530.20">
    <property type="match status" value="1"/>
</dbReference>
<gene>
    <name evidence="3" type="ORF">SAMN05444002_3143</name>
</gene>
<feature type="domain" description="Activator of Hsp90 ATPase homologue 1/2-like C-terminal" evidence="2">
    <location>
        <begin position="12"/>
        <end position="146"/>
    </location>
</feature>
<dbReference type="InterPro" id="IPR023393">
    <property type="entry name" value="START-like_dom_sf"/>
</dbReference>
<dbReference type="EMBL" id="FSRL01000001">
    <property type="protein sequence ID" value="SIO15714.1"/>
    <property type="molecule type" value="Genomic_DNA"/>
</dbReference>
<keyword evidence="4" id="KW-1185">Reference proteome</keyword>
<name>A0A1N6H7E9_9RHOB</name>
<evidence type="ECO:0000259" key="2">
    <source>
        <dbReference type="Pfam" id="PF08327"/>
    </source>
</evidence>
<dbReference type="CDD" id="cd07814">
    <property type="entry name" value="SRPBCC_CalC_Aha1-like"/>
    <property type="match status" value="1"/>
</dbReference>
<dbReference type="InterPro" id="IPR013538">
    <property type="entry name" value="ASHA1/2-like_C"/>
</dbReference>
<evidence type="ECO:0000313" key="4">
    <source>
        <dbReference type="Proteomes" id="UP000184932"/>
    </source>
</evidence>
<accession>A0A1N6H7E9</accession>
<comment type="similarity">
    <text evidence="1">Belongs to the AHA1 family.</text>
</comment>
<dbReference type="Proteomes" id="UP000184932">
    <property type="component" value="Unassembled WGS sequence"/>
</dbReference>
<evidence type="ECO:0000313" key="3">
    <source>
        <dbReference type="EMBL" id="SIO15714.1"/>
    </source>
</evidence>
<protein>
    <submittedName>
        <fullName evidence="3">Uncharacterized conserved protein YndB, AHSA1/START domain</fullName>
    </submittedName>
</protein>
<dbReference type="STRING" id="1217970.SAMN05444002_3143"/>
<proteinExistence type="inferred from homology"/>
<sequence>MRDLEFIRDYSVSLDRLWAAVTRADQLLLWMGHDGMETLDSTLEFHQTGPWFMRMRGLDSGAIFEMGGQVTSVSPPKDGWGQVALTWAWVSPREMAGSESHVTYTVEATPEGARLTLTHRELPTTEMAQRHSKGWLGTLQRLERLLANP</sequence>
<evidence type="ECO:0000256" key="1">
    <source>
        <dbReference type="ARBA" id="ARBA00006817"/>
    </source>
</evidence>
<dbReference type="SUPFAM" id="SSF55961">
    <property type="entry name" value="Bet v1-like"/>
    <property type="match status" value="1"/>
</dbReference>
<dbReference type="RefSeq" id="WP_074257079.1">
    <property type="nucleotide sequence ID" value="NZ_FSRL01000001.1"/>
</dbReference>
<dbReference type="OrthoDB" id="9805228at2"/>
<reference evidence="4" key="1">
    <citation type="submission" date="2016-11" db="EMBL/GenBank/DDBJ databases">
        <authorList>
            <person name="Varghese N."/>
            <person name="Submissions S."/>
        </authorList>
    </citation>
    <scope>NUCLEOTIDE SEQUENCE [LARGE SCALE GENOMIC DNA]</scope>
    <source>
        <strain evidence="4">DSM 29440</strain>
    </source>
</reference>
<dbReference type="AlphaFoldDB" id="A0A1N6H7E9"/>
<dbReference type="Pfam" id="PF08327">
    <property type="entry name" value="AHSA1"/>
    <property type="match status" value="1"/>
</dbReference>
<organism evidence="3 4">
    <name type="scientific">Vannielia litorea</name>
    <dbReference type="NCBI Taxonomy" id="1217970"/>
    <lineage>
        <taxon>Bacteria</taxon>
        <taxon>Pseudomonadati</taxon>
        <taxon>Pseudomonadota</taxon>
        <taxon>Alphaproteobacteria</taxon>
        <taxon>Rhodobacterales</taxon>
        <taxon>Paracoccaceae</taxon>
        <taxon>Vannielia</taxon>
    </lineage>
</organism>